<keyword evidence="5" id="KW-1185">Reference proteome</keyword>
<dbReference type="STRING" id="1005945.SAMN05216561_107135"/>
<dbReference type="Gene3D" id="3.60.21.70">
    <property type="entry name" value="PhoD-like phosphatase"/>
    <property type="match status" value="1"/>
</dbReference>
<dbReference type="PANTHER" id="PTHR43606">
    <property type="entry name" value="PHOSPHATASE, PUTATIVE (AFU_ORTHOLOGUE AFUA_6G08710)-RELATED"/>
    <property type="match status" value="1"/>
</dbReference>
<protein>
    <submittedName>
        <fullName evidence="4">Alkaline phosphatase D</fullName>
    </submittedName>
</protein>
<dbReference type="InterPro" id="IPR038607">
    <property type="entry name" value="PhoD-like_sf"/>
</dbReference>
<dbReference type="Pfam" id="PF09423">
    <property type="entry name" value="PhoD"/>
    <property type="match status" value="1"/>
</dbReference>
<feature type="domain" description="Phospholipase D N-terminal" evidence="3">
    <location>
        <begin position="53"/>
        <end position="138"/>
    </location>
</feature>
<dbReference type="RefSeq" id="WP_091112927.1">
    <property type="nucleotide sequence ID" value="NZ_BKAF01000008.1"/>
</dbReference>
<gene>
    <name evidence="4" type="ORF">SAMN05216561_107135</name>
</gene>
<name>A0A1I3HDH4_9ACTN</name>
<sequence length="531" mass="58200">MTDLGKTFGRRTLLRSSALTAGALTTTGAVALPSSTSAVLASLVRSRLRLTSGVQSGDVSTGSGVVWARSSGRGRLVAEVLSGRKRRRVEGPWADASSDFTAKIALEGLAPGREYAVGLAFEDEDGHRGESQVARFRTAGVQPQATSFVWTGDTCGQGWGINPDLGGLVGYRAMHETRPDFFVHAGDTIYADGPIAAEVVETDGQVWRNLVTPEVSKVAETLGEFRGRHRYTMLDENVRAMYAEVPVIAQWDDHETTNNWWAGEVLDDPRYAQERRVDVLAARARQAWQEYMPIADPRAHRQDRGRDQGFAPARIYRKVARGPQLDVFCLDMRTFKDPNTPGLEAEGTNILGQEQVDWLVRELDRSTATWKVISADMPLGVVVPDGPVNQESLANRDPGAPLGKELEIAHVLSEIKRRGIRNTVWITADVHYCAAHRYDPTRAGFTDFEPFWEFVAGPIAAGTFGPNQLDGTFGPEVVFSKSAATPNESPRKGNQFFGHAAIAIDGRLTMSLRDLTGAVLWSTDLEPDVRR</sequence>
<feature type="signal peptide" evidence="1">
    <location>
        <begin position="1"/>
        <end position="31"/>
    </location>
</feature>
<feature type="chain" id="PRO_5011733347" evidence="1">
    <location>
        <begin position="32"/>
        <end position="531"/>
    </location>
</feature>
<dbReference type="Gene3D" id="2.60.40.380">
    <property type="entry name" value="Purple acid phosphatase-like, N-terminal"/>
    <property type="match status" value="1"/>
</dbReference>
<dbReference type="InterPro" id="IPR032093">
    <property type="entry name" value="PhoD_N"/>
</dbReference>
<proteinExistence type="predicted"/>
<dbReference type="EMBL" id="FOQG01000007">
    <property type="protein sequence ID" value="SFI33702.1"/>
    <property type="molecule type" value="Genomic_DNA"/>
</dbReference>
<organism evidence="4 5">
    <name type="scientific">Nocardioides psychrotolerans</name>
    <dbReference type="NCBI Taxonomy" id="1005945"/>
    <lineage>
        <taxon>Bacteria</taxon>
        <taxon>Bacillati</taxon>
        <taxon>Actinomycetota</taxon>
        <taxon>Actinomycetes</taxon>
        <taxon>Propionibacteriales</taxon>
        <taxon>Nocardioidaceae</taxon>
        <taxon>Nocardioides</taxon>
    </lineage>
</organism>
<dbReference type="InterPro" id="IPR029052">
    <property type="entry name" value="Metallo-depent_PP-like"/>
</dbReference>
<evidence type="ECO:0000313" key="5">
    <source>
        <dbReference type="Proteomes" id="UP000198649"/>
    </source>
</evidence>
<dbReference type="InterPro" id="IPR052900">
    <property type="entry name" value="Phospholipid_Metab_Enz"/>
</dbReference>
<dbReference type="Proteomes" id="UP000198649">
    <property type="component" value="Unassembled WGS sequence"/>
</dbReference>
<evidence type="ECO:0000313" key="4">
    <source>
        <dbReference type="EMBL" id="SFI33702.1"/>
    </source>
</evidence>
<evidence type="ECO:0000256" key="1">
    <source>
        <dbReference type="SAM" id="SignalP"/>
    </source>
</evidence>
<dbReference type="PANTHER" id="PTHR43606:SF1">
    <property type="entry name" value="PHOD-LIKE PHOSPHATASE METALLOPHOSPHATASE DOMAIN-CONTAINING PROTEIN"/>
    <property type="match status" value="1"/>
</dbReference>
<keyword evidence="1" id="KW-0732">Signal</keyword>
<dbReference type="InterPro" id="IPR006311">
    <property type="entry name" value="TAT_signal"/>
</dbReference>
<accession>A0A1I3HDH4</accession>
<evidence type="ECO:0000259" key="2">
    <source>
        <dbReference type="Pfam" id="PF09423"/>
    </source>
</evidence>
<feature type="domain" description="PhoD-like phosphatase metallophosphatase" evidence="2">
    <location>
        <begin position="150"/>
        <end position="505"/>
    </location>
</feature>
<dbReference type="AlphaFoldDB" id="A0A1I3HDH4"/>
<dbReference type="InterPro" id="IPR018946">
    <property type="entry name" value="PhoD-like_MPP"/>
</dbReference>
<dbReference type="Pfam" id="PF16655">
    <property type="entry name" value="PhoD_N"/>
    <property type="match status" value="1"/>
</dbReference>
<evidence type="ECO:0000259" key="3">
    <source>
        <dbReference type="Pfam" id="PF16655"/>
    </source>
</evidence>
<dbReference type="OrthoDB" id="3497025at2"/>
<dbReference type="SUPFAM" id="SSF56300">
    <property type="entry name" value="Metallo-dependent phosphatases"/>
    <property type="match status" value="1"/>
</dbReference>
<dbReference type="PROSITE" id="PS51318">
    <property type="entry name" value="TAT"/>
    <property type="match status" value="1"/>
</dbReference>
<reference evidence="4 5" key="1">
    <citation type="submission" date="2016-10" db="EMBL/GenBank/DDBJ databases">
        <authorList>
            <person name="de Groot N.N."/>
        </authorList>
    </citation>
    <scope>NUCLEOTIDE SEQUENCE [LARGE SCALE GENOMIC DNA]</scope>
    <source>
        <strain evidence="4 5">CGMCC 1.11156</strain>
    </source>
</reference>
<dbReference type="CDD" id="cd07389">
    <property type="entry name" value="MPP_PhoD"/>
    <property type="match status" value="1"/>
</dbReference>